<protein>
    <recommendedName>
        <fullName evidence="11">Methyl-accepting transducer domain-containing protein</fullName>
    </recommendedName>
</protein>
<dbReference type="Gene3D" id="3.30.450.20">
    <property type="entry name" value="PAS domain"/>
    <property type="match status" value="1"/>
</dbReference>
<organism evidence="12 13">
    <name type="scientific">Liquorilactobacillus nagelii</name>
    <dbReference type="NCBI Taxonomy" id="82688"/>
    <lineage>
        <taxon>Bacteria</taxon>
        <taxon>Bacillati</taxon>
        <taxon>Bacillota</taxon>
        <taxon>Bacilli</taxon>
        <taxon>Lactobacillales</taxon>
        <taxon>Lactobacillaceae</taxon>
        <taxon>Liquorilactobacillus</taxon>
    </lineage>
</organism>
<evidence type="ECO:0000256" key="2">
    <source>
        <dbReference type="ARBA" id="ARBA00022475"/>
    </source>
</evidence>
<dbReference type="CDD" id="cd18774">
    <property type="entry name" value="PDC2_HK_sensor"/>
    <property type="match status" value="1"/>
</dbReference>
<dbReference type="SMART" id="SM00283">
    <property type="entry name" value="MA"/>
    <property type="match status" value="1"/>
</dbReference>
<evidence type="ECO:0000313" key="12">
    <source>
        <dbReference type="EMBL" id="AUJ33141.1"/>
    </source>
</evidence>
<reference evidence="12 13" key="1">
    <citation type="submission" date="2016-11" db="EMBL/GenBank/DDBJ databases">
        <title>Interaction between Lactobacillus species and yeast in water kefir.</title>
        <authorList>
            <person name="Behr J."/>
            <person name="Xu D."/>
            <person name="Vogel R.F."/>
        </authorList>
    </citation>
    <scope>NUCLEOTIDE SEQUENCE [LARGE SCALE GENOMIC DNA]</scope>
    <source>
        <strain evidence="12 13">TMW 1.1827</strain>
    </source>
</reference>
<dbReference type="PROSITE" id="PS50111">
    <property type="entry name" value="CHEMOTAXIS_TRANSDUC_2"/>
    <property type="match status" value="1"/>
</dbReference>
<dbReference type="InterPro" id="IPR004089">
    <property type="entry name" value="MCPsignal_dom"/>
</dbReference>
<dbReference type="AlphaFoldDB" id="A0A3S6QY85"/>
<dbReference type="SUPFAM" id="SSF58104">
    <property type="entry name" value="Methyl-accepting chemotaxis protein (MCP) signaling domain"/>
    <property type="match status" value="1"/>
</dbReference>
<evidence type="ECO:0000256" key="6">
    <source>
        <dbReference type="ARBA" id="ARBA00023136"/>
    </source>
</evidence>
<keyword evidence="5 10" id="KW-1133">Transmembrane helix</keyword>
<dbReference type="GO" id="GO:0007165">
    <property type="term" value="P:signal transduction"/>
    <property type="evidence" value="ECO:0007669"/>
    <property type="project" value="UniProtKB-KW"/>
</dbReference>
<feature type="coiled-coil region" evidence="9">
    <location>
        <begin position="474"/>
        <end position="501"/>
    </location>
</feature>
<dbReference type="Pfam" id="PF00015">
    <property type="entry name" value="MCPsignal"/>
    <property type="match status" value="1"/>
</dbReference>
<evidence type="ECO:0000256" key="9">
    <source>
        <dbReference type="SAM" id="Coils"/>
    </source>
</evidence>
<keyword evidence="4 10" id="KW-0812">Transmembrane</keyword>
<proteinExistence type="predicted"/>
<comment type="subcellular location">
    <subcellularLocation>
        <location evidence="1">Cell membrane</location>
        <topology evidence="1">Multi-pass membrane protein</topology>
    </subcellularLocation>
</comment>
<dbReference type="Pfam" id="PF02743">
    <property type="entry name" value="dCache_1"/>
    <property type="match status" value="1"/>
</dbReference>
<dbReference type="PANTHER" id="PTHR32089:SF114">
    <property type="entry name" value="METHYL-ACCEPTING CHEMOTAXIS PROTEIN MCPB"/>
    <property type="match status" value="1"/>
</dbReference>
<dbReference type="Gene3D" id="1.10.287.950">
    <property type="entry name" value="Methyl-accepting chemotaxis protein"/>
    <property type="match status" value="1"/>
</dbReference>
<accession>A0A3S6QY85</accession>
<feature type="transmembrane region" description="Helical" evidence="10">
    <location>
        <begin position="278"/>
        <end position="298"/>
    </location>
</feature>
<evidence type="ECO:0000256" key="7">
    <source>
        <dbReference type="ARBA" id="ARBA00023224"/>
    </source>
</evidence>
<dbReference type="PANTHER" id="PTHR32089">
    <property type="entry name" value="METHYL-ACCEPTING CHEMOTAXIS PROTEIN MCPB"/>
    <property type="match status" value="1"/>
</dbReference>
<dbReference type="InterPro" id="IPR033479">
    <property type="entry name" value="dCache_1"/>
</dbReference>
<keyword evidence="13" id="KW-1185">Reference proteome</keyword>
<evidence type="ECO:0000256" key="8">
    <source>
        <dbReference type="PROSITE-ProRule" id="PRU00284"/>
    </source>
</evidence>
<evidence type="ECO:0000259" key="11">
    <source>
        <dbReference type="PROSITE" id="PS50111"/>
    </source>
</evidence>
<keyword evidence="7 8" id="KW-0807">Transducer</keyword>
<evidence type="ECO:0000256" key="5">
    <source>
        <dbReference type="ARBA" id="ARBA00022989"/>
    </source>
</evidence>
<keyword evidence="6 10" id="KW-0472">Membrane</keyword>
<dbReference type="Proteomes" id="UP000324497">
    <property type="component" value="Chromosome"/>
</dbReference>
<evidence type="ECO:0000256" key="1">
    <source>
        <dbReference type="ARBA" id="ARBA00004651"/>
    </source>
</evidence>
<keyword evidence="3" id="KW-0145">Chemotaxis</keyword>
<dbReference type="GO" id="GO:0006935">
    <property type="term" value="P:chemotaxis"/>
    <property type="evidence" value="ECO:0007669"/>
    <property type="project" value="UniProtKB-KW"/>
</dbReference>
<evidence type="ECO:0000256" key="10">
    <source>
        <dbReference type="SAM" id="Phobius"/>
    </source>
</evidence>
<feature type="domain" description="Methyl-accepting transducer" evidence="11">
    <location>
        <begin position="396"/>
        <end position="653"/>
    </location>
</feature>
<keyword evidence="9" id="KW-0175">Coiled coil</keyword>
<dbReference type="KEGG" id="lng:BSQ50_00810"/>
<evidence type="ECO:0000256" key="3">
    <source>
        <dbReference type="ARBA" id="ARBA00022500"/>
    </source>
</evidence>
<feature type="transmembrane region" description="Helical" evidence="10">
    <location>
        <begin position="12"/>
        <end position="32"/>
    </location>
</feature>
<evidence type="ECO:0000256" key="4">
    <source>
        <dbReference type="ARBA" id="ARBA00022692"/>
    </source>
</evidence>
<gene>
    <name evidence="12" type="ORF">BSQ50_00810</name>
</gene>
<dbReference type="CDD" id="cd12913">
    <property type="entry name" value="PDC1_MCP_like"/>
    <property type="match status" value="1"/>
</dbReference>
<sequence>MQKKKSINKAIFTTVLAVSFIPILILVTVLYFKTRNLLIERNQINEASAAKVLIDSKNNMRNSVEQELQQVANFPEFQKNNLSQIRSKLKTVKNSNLDITGIGFATDTGKTVMFQKLPAGYDPRTRAWYKGAVSDNGKVFWTTPYRDVTTGKITVTASVLVHSSNNQTGVLYMDASYKDVNHSISGLKVGRTGRVALVAKNGTVITSKAAKSSDALKTGDNIRQTTLFKKIAASNKVSGTIIVPDKVYAKKVYFNKGSANSPTWAIAQVKQTDLSRELHTLLVTSAIAALIMLILILLDSTFATKLVREIVAIFSKRFEQQAVGKIEEIPTFENRPALLNFEQLAAKVCSPNPAGNEINRASAQYNQMVASLDTLIQEIHHQSDQVADGAESILKLSQQTNKATEEVAQAITGIAQVTTSQAQETSNSVTQLHSLADIITDMHQNVTTINDKSQESAKINQENINIVNHVGKTMQSEMQQMEKLKTNMEATNDSIQNITKIIAVINDISHQTNLLALNASIEAASAGESGKGFAVVATEIRKLSEQSKTSTKNIANIIEKIRQQSTEMVKQTAASLNGGKKQADLIQKSVNSSQEVFDRSNLMIAGIKKLAETSQQIEKVQTTVLENLENISASTEENSAGTEEVSANSEEVQATMDEFTNHIANLKKTATSLDEMLKNFKVIKY</sequence>
<dbReference type="GO" id="GO:0005886">
    <property type="term" value="C:plasma membrane"/>
    <property type="evidence" value="ECO:0007669"/>
    <property type="project" value="UniProtKB-SubCell"/>
</dbReference>
<evidence type="ECO:0000313" key="13">
    <source>
        <dbReference type="Proteomes" id="UP000324497"/>
    </source>
</evidence>
<dbReference type="InterPro" id="IPR029151">
    <property type="entry name" value="Sensor-like_sf"/>
</dbReference>
<keyword evidence="2" id="KW-1003">Cell membrane</keyword>
<dbReference type="EMBL" id="CP018180">
    <property type="protein sequence ID" value="AUJ33141.1"/>
    <property type="molecule type" value="Genomic_DNA"/>
</dbReference>
<dbReference type="SUPFAM" id="SSF103190">
    <property type="entry name" value="Sensory domain-like"/>
    <property type="match status" value="1"/>
</dbReference>
<name>A0A3S6QY85_9LACO</name>